<evidence type="ECO:0000313" key="3">
    <source>
        <dbReference type="Proteomes" id="UP000516134"/>
    </source>
</evidence>
<proteinExistence type="predicted"/>
<evidence type="ECO:0000313" key="2">
    <source>
        <dbReference type="EMBL" id="QNP42494.1"/>
    </source>
</evidence>
<evidence type="ECO:0008006" key="4">
    <source>
        <dbReference type="Google" id="ProtNLM"/>
    </source>
</evidence>
<reference evidence="2 3" key="1">
    <citation type="submission" date="2020-08" db="EMBL/GenBank/DDBJ databases">
        <title>Genome sequence of Sphingomonas daechungensis KACC 18115T.</title>
        <authorList>
            <person name="Hyun D.-W."/>
            <person name="Bae J.-W."/>
        </authorList>
    </citation>
    <scope>NUCLEOTIDE SEQUENCE [LARGE SCALE GENOMIC DNA]</scope>
    <source>
        <strain evidence="2 3">KACC 18115</strain>
    </source>
</reference>
<dbReference type="EMBL" id="CP060780">
    <property type="protein sequence ID" value="QNP42494.1"/>
    <property type="molecule type" value="Genomic_DNA"/>
</dbReference>
<organism evidence="2 3">
    <name type="scientific">Sphingomonas daechungensis</name>
    <dbReference type="NCBI Taxonomy" id="1176646"/>
    <lineage>
        <taxon>Bacteria</taxon>
        <taxon>Pseudomonadati</taxon>
        <taxon>Pseudomonadota</taxon>
        <taxon>Alphaproteobacteria</taxon>
        <taxon>Sphingomonadales</taxon>
        <taxon>Sphingomonadaceae</taxon>
        <taxon>Sphingomonas</taxon>
    </lineage>
</organism>
<gene>
    <name evidence="2" type="ORF">H9L15_09440</name>
</gene>
<keyword evidence="1" id="KW-0812">Transmembrane</keyword>
<sequence length="50" mass="5266">MLASFRRLSKSTVGTAIMGIILILILVGFAMGDIQSVISGGGFREAAIPW</sequence>
<keyword evidence="1" id="KW-1133">Transmembrane helix</keyword>
<protein>
    <recommendedName>
        <fullName evidence="4">ABC transporter permease</fullName>
    </recommendedName>
</protein>
<keyword evidence="1" id="KW-0472">Membrane</keyword>
<accession>A0ABX6SZ79</accession>
<evidence type="ECO:0000256" key="1">
    <source>
        <dbReference type="SAM" id="Phobius"/>
    </source>
</evidence>
<keyword evidence="3" id="KW-1185">Reference proteome</keyword>
<feature type="transmembrane region" description="Helical" evidence="1">
    <location>
        <begin position="12"/>
        <end position="31"/>
    </location>
</feature>
<dbReference type="RefSeq" id="WP_187713926.1">
    <property type="nucleotide sequence ID" value="NZ_CP060780.1"/>
</dbReference>
<name>A0ABX6SZ79_9SPHN</name>
<dbReference type="Proteomes" id="UP000516134">
    <property type="component" value="Chromosome"/>
</dbReference>